<evidence type="ECO:0000313" key="3">
    <source>
        <dbReference type="EMBL" id="PAV23505.1"/>
    </source>
</evidence>
<sequence>MVRASTPLELRNSPSTRGWNKSTIKDKNSLRKSVFKPLASDNEKSHRSPFKFRPLRQSPYKRPLLAPKSKLATIREESPEEISFAQKNTIERPNASLPELDLFENVSNKSANESTSSISDYEGWDDESTLVAKFQDQSTTDLLEGEKVADLVYQLEVPMEARAEYLRHYLAHTIAPAARKVKEVHNVLEQKVDVPFGLSVLSFDDVCKSVEQFSLSNEDDLRKAYNDTQNNVRELFKELKEAYQRREQLWSDLQEAVDKSADKILSSLDNISLEVDDTVATIDKKAKDMSKSSGMDGKAKQKLLRELLSEM</sequence>
<evidence type="ECO:0000256" key="1">
    <source>
        <dbReference type="SAM" id="Coils"/>
    </source>
</evidence>
<keyword evidence="1" id="KW-0175">Coiled coil</keyword>
<dbReference type="InParanoid" id="A0A286UVM8"/>
<feature type="region of interest" description="Disordered" evidence="2">
    <location>
        <begin position="1"/>
        <end position="61"/>
    </location>
</feature>
<keyword evidence="4" id="KW-1185">Reference proteome</keyword>
<dbReference type="EMBL" id="NBII01000001">
    <property type="protein sequence ID" value="PAV23505.1"/>
    <property type="molecule type" value="Genomic_DNA"/>
</dbReference>
<dbReference type="Proteomes" id="UP000217199">
    <property type="component" value="Unassembled WGS sequence"/>
</dbReference>
<comment type="caution">
    <text evidence="3">The sequence shown here is derived from an EMBL/GenBank/DDBJ whole genome shotgun (WGS) entry which is preliminary data.</text>
</comment>
<feature type="coiled-coil region" evidence="1">
    <location>
        <begin position="218"/>
        <end position="245"/>
    </location>
</feature>
<evidence type="ECO:0000313" key="4">
    <source>
        <dbReference type="Proteomes" id="UP000217199"/>
    </source>
</evidence>
<organism evidence="3 4">
    <name type="scientific">Pyrrhoderma noxium</name>
    <dbReference type="NCBI Taxonomy" id="2282107"/>
    <lineage>
        <taxon>Eukaryota</taxon>
        <taxon>Fungi</taxon>
        <taxon>Dikarya</taxon>
        <taxon>Basidiomycota</taxon>
        <taxon>Agaricomycotina</taxon>
        <taxon>Agaricomycetes</taxon>
        <taxon>Hymenochaetales</taxon>
        <taxon>Hymenochaetaceae</taxon>
        <taxon>Pyrrhoderma</taxon>
    </lineage>
</organism>
<proteinExistence type="predicted"/>
<dbReference type="OrthoDB" id="2678231at2759"/>
<feature type="compositionally biased region" description="Polar residues" evidence="2">
    <location>
        <begin position="12"/>
        <end position="22"/>
    </location>
</feature>
<accession>A0A286UVM8</accession>
<gene>
    <name evidence="3" type="ORF">PNOK_0057300</name>
</gene>
<dbReference type="AlphaFoldDB" id="A0A286UVM8"/>
<protein>
    <submittedName>
        <fullName evidence="3">Uncharacterized protein</fullName>
    </submittedName>
</protein>
<reference evidence="3 4" key="1">
    <citation type="journal article" date="2017" name="Mol. Ecol.">
        <title>Comparative and population genomic landscape of Phellinus noxius: A hypervariable fungus causing root rot in trees.</title>
        <authorList>
            <person name="Chung C.L."/>
            <person name="Lee T.J."/>
            <person name="Akiba M."/>
            <person name="Lee H.H."/>
            <person name="Kuo T.H."/>
            <person name="Liu D."/>
            <person name="Ke H.M."/>
            <person name="Yokoi T."/>
            <person name="Roa M.B."/>
            <person name="Lu M.J."/>
            <person name="Chang Y.Y."/>
            <person name="Ann P.J."/>
            <person name="Tsai J.N."/>
            <person name="Chen C.Y."/>
            <person name="Tzean S.S."/>
            <person name="Ota Y."/>
            <person name="Hattori T."/>
            <person name="Sahashi N."/>
            <person name="Liou R.F."/>
            <person name="Kikuchi T."/>
            <person name="Tsai I.J."/>
        </authorList>
    </citation>
    <scope>NUCLEOTIDE SEQUENCE [LARGE SCALE GENOMIC DNA]</scope>
    <source>
        <strain evidence="3 4">FFPRI411160</strain>
    </source>
</reference>
<name>A0A286UVM8_9AGAM</name>
<evidence type="ECO:0000256" key="2">
    <source>
        <dbReference type="SAM" id="MobiDB-lite"/>
    </source>
</evidence>